<keyword evidence="6" id="KW-0479">Metal-binding</keyword>
<dbReference type="InterPro" id="IPR016169">
    <property type="entry name" value="FAD-bd_PCMH_sub2"/>
</dbReference>
<dbReference type="FunFam" id="3.30.465.10:FF:000013">
    <property type="entry name" value="Aldehyde oxidase"/>
    <property type="match status" value="1"/>
</dbReference>
<evidence type="ECO:0000313" key="13">
    <source>
        <dbReference type="Proteomes" id="UP001153714"/>
    </source>
</evidence>
<dbReference type="GO" id="GO:0051537">
    <property type="term" value="F:2 iron, 2 sulfur cluster binding"/>
    <property type="evidence" value="ECO:0007669"/>
    <property type="project" value="UniProtKB-KW"/>
</dbReference>
<evidence type="ECO:0000256" key="2">
    <source>
        <dbReference type="ARBA" id="ARBA00004275"/>
    </source>
</evidence>
<sequence>MLEIEKSFGSNICRCTGYRPILQAFKKFAKDAPNSLIADIEDLKICEKTNKICNNSCDADDWCFVSDNLNQNNVIKITLKDGKKWFRVTKTSDIFDIWKTEGNADYMLVAGHTSIGAVPIDEYPPVLIDITSISELKGHEFDQNLMIGACTTLTEVIDIFENNSKKDNFAYLKKLKEHIDKIAHILVRNVGTIAGNLMLKHHNKDFPSDVFLMLETVGAYLTILDAPGSKKVISMEEFISTDMKGKLIYNILLPPLNDNEFNLVTFKIMPRAQSAHAIVNAGLLCQVQTTDNTVKEIRVVFSGLTPPYSRATKTENYLKGKPLFENDTLQGALKILDQELVATENPPAPSANYRKQLALALFYKGLLTLCPSEKLKVQYRSGVIDLHDSRPVSTASQDYSIDEKVFPLNKPIQKVEALCQTSGEAIYTDDMLSMPGEVFGALVLSTVAQGTIKSIEASDALKVPGVIAFYSAKDIPGKNSFIEKGVIAFIGDEEIFCSEKIKYYNQPIGIVVAESTAIAERAAKMVKVQYGDVSKPVIDIKDVRKDTSRTKMFLPLPALGRGLFVDKVFKNNYTIYGQYHFSMENIKCVARPSEQGLEVFATTQWIDAVRYNVARALKIDENSVDVFTPRLGGAFGIKITRATLSAVACSLAAYKLNKPCRLIPSLSNTTRSLGKRFPCSADVEVKLRLLFILTSMKKIFFGSAEGYYLNHNLSMGRHTITMLSR</sequence>
<comment type="cofactor">
    <cofactor evidence="1">
        <name>Mo-molybdopterin</name>
        <dbReference type="ChEBI" id="CHEBI:71302"/>
    </cofactor>
</comment>
<dbReference type="FunFam" id="3.30.365.10:FF:000001">
    <property type="entry name" value="Xanthine dehydrogenase oxidase"/>
    <property type="match status" value="1"/>
</dbReference>
<dbReference type="Gene3D" id="3.90.1170.50">
    <property type="entry name" value="Aldehyde oxidase/xanthine dehydrogenase, a/b hammerhead"/>
    <property type="match status" value="1"/>
</dbReference>
<keyword evidence="6" id="KW-0001">2Fe-2S</keyword>
<evidence type="ECO:0000256" key="7">
    <source>
        <dbReference type="ARBA" id="ARBA00023002"/>
    </source>
</evidence>
<dbReference type="GO" id="GO:0071949">
    <property type="term" value="F:FAD binding"/>
    <property type="evidence" value="ECO:0007669"/>
    <property type="project" value="InterPro"/>
</dbReference>
<organism evidence="12 13">
    <name type="scientific">Diatraea saccharalis</name>
    <name type="common">sugarcane borer</name>
    <dbReference type="NCBI Taxonomy" id="40085"/>
    <lineage>
        <taxon>Eukaryota</taxon>
        <taxon>Metazoa</taxon>
        <taxon>Ecdysozoa</taxon>
        <taxon>Arthropoda</taxon>
        <taxon>Hexapoda</taxon>
        <taxon>Insecta</taxon>
        <taxon>Pterygota</taxon>
        <taxon>Neoptera</taxon>
        <taxon>Endopterygota</taxon>
        <taxon>Lepidoptera</taxon>
        <taxon>Glossata</taxon>
        <taxon>Ditrysia</taxon>
        <taxon>Pyraloidea</taxon>
        <taxon>Crambidae</taxon>
        <taxon>Crambinae</taxon>
        <taxon>Diatraea</taxon>
    </lineage>
</organism>
<dbReference type="InterPro" id="IPR002346">
    <property type="entry name" value="Mopterin_DH_FAD-bd"/>
</dbReference>
<dbReference type="Gene3D" id="3.30.365.10">
    <property type="entry name" value="Aldehyde oxidase/xanthine dehydrogenase, molybdopterin binding domain"/>
    <property type="match status" value="2"/>
</dbReference>
<dbReference type="SMART" id="SM01092">
    <property type="entry name" value="CO_deh_flav_C"/>
    <property type="match status" value="1"/>
</dbReference>
<dbReference type="InterPro" id="IPR036318">
    <property type="entry name" value="FAD-bd_PCMH-like_sf"/>
</dbReference>
<dbReference type="InterPro" id="IPR036856">
    <property type="entry name" value="Ald_Oxase/Xan_DH_a/b_sf"/>
</dbReference>
<dbReference type="FunFam" id="3.30.390.50:FF:000003">
    <property type="entry name" value="Aldehyde oxidase1"/>
    <property type="match status" value="1"/>
</dbReference>
<dbReference type="Pfam" id="PF01315">
    <property type="entry name" value="Ald_Xan_dh_C"/>
    <property type="match status" value="1"/>
</dbReference>
<comment type="subunit">
    <text evidence="4">Homodimer.</text>
</comment>
<dbReference type="Pfam" id="PF02738">
    <property type="entry name" value="MoCoBD_1"/>
    <property type="match status" value="1"/>
</dbReference>
<accession>A0A9N9R2J0</accession>
<dbReference type="SUPFAM" id="SSF54665">
    <property type="entry name" value="CO dehydrogenase molybdoprotein N-domain-like"/>
    <property type="match status" value="1"/>
</dbReference>
<dbReference type="InterPro" id="IPR005107">
    <property type="entry name" value="CO_DH_flav_C"/>
</dbReference>
<dbReference type="Gene3D" id="3.30.390.50">
    <property type="entry name" value="CO dehydrogenase flavoprotein, C-terminal domain"/>
    <property type="match status" value="1"/>
</dbReference>
<dbReference type="Pfam" id="PF03450">
    <property type="entry name" value="CO_deh_flav_C"/>
    <property type="match status" value="1"/>
</dbReference>
<evidence type="ECO:0000313" key="12">
    <source>
        <dbReference type="EMBL" id="CAG9788240.1"/>
    </source>
</evidence>
<dbReference type="PROSITE" id="PS51387">
    <property type="entry name" value="FAD_PCMH"/>
    <property type="match status" value="1"/>
</dbReference>
<dbReference type="OrthoDB" id="8300278at2759"/>
<keyword evidence="9" id="KW-0576">Peroxisome</keyword>
<name>A0A9N9R2J0_9NEOP</name>
<dbReference type="AlphaFoldDB" id="A0A9N9R2J0"/>
<dbReference type="GO" id="GO:0016491">
    <property type="term" value="F:oxidoreductase activity"/>
    <property type="evidence" value="ECO:0007669"/>
    <property type="project" value="UniProtKB-KW"/>
</dbReference>
<comment type="cofactor">
    <cofactor evidence="10">
        <name>[2Fe-2S] cluster</name>
        <dbReference type="ChEBI" id="CHEBI:190135"/>
    </cofactor>
</comment>
<dbReference type="InterPro" id="IPR037165">
    <property type="entry name" value="AldOxase/xan_DH_Mopterin-bd_sf"/>
</dbReference>
<evidence type="ECO:0000256" key="1">
    <source>
        <dbReference type="ARBA" id="ARBA00001924"/>
    </source>
</evidence>
<keyword evidence="13" id="KW-1185">Reference proteome</keyword>
<comment type="similarity">
    <text evidence="3">Belongs to the xanthine dehydrogenase family.</text>
</comment>
<dbReference type="PANTHER" id="PTHR11908:SF132">
    <property type="entry name" value="ALDEHYDE OXIDASE 1-RELATED"/>
    <property type="match status" value="1"/>
</dbReference>
<dbReference type="SMART" id="SM01008">
    <property type="entry name" value="Ald_Xan_dh_C"/>
    <property type="match status" value="1"/>
</dbReference>
<dbReference type="SUPFAM" id="SSF55447">
    <property type="entry name" value="CO dehydrogenase flavoprotein C-terminal domain-like"/>
    <property type="match status" value="1"/>
</dbReference>
<evidence type="ECO:0000256" key="3">
    <source>
        <dbReference type="ARBA" id="ARBA00006849"/>
    </source>
</evidence>
<reference evidence="12" key="2">
    <citation type="submission" date="2022-10" db="EMBL/GenBank/DDBJ databases">
        <authorList>
            <consortium name="ENA_rothamsted_submissions"/>
            <consortium name="culmorum"/>
            <person name="King R."/>
        </authorList>
    </citation>
    <scope>NUCLEOTIDE SEQUENCE</scope>
</reference>
<evidence type="ECO:0000259" key="11">
    <source>
        <dbReference type="PROSITE" id="PS51387"/>
    </source>
</evidence>
<evidence type="ECO:0000256" key="8">
    <source>
        <dbReference type="ARBA" id="ARBA00023014"/>
    </source>
</evidence>
<dbReference type="SUPFAM" id="SSF56003">
    <property type="entry name" value="Molybdenum cofactor-binding domain"/>
    <property type="match status" value="1"/>
</dbReference>
<dbReference type="FunFam" id="3.90.1170.50:FF:000003">
    <property type="entry name" value="Aldehyde oxidase"/>
    <property type="match status" value="1"/>
</dbReference>
<comment type="subcellular location">
    <subcellularLocation>
        <location evidence="2">Peroxisome</location>
    </subcellularLocation>
</comment>
<dbReference type="InterPro" id="IPR036884">
    <property type="entry name" value="2Fe-2S-bd_dom_sf"/>
</dbReference>
<dbReference type="SUPFAM" id="SSF47741">
    <property type="entry name" value="CO dehydrogenase ISP C-domain like"/>
    <property type="match status" value="1"/>
</dbReference>
<dbReference type="Pfam" id="PF00941">
    <property type="entry name" value="FAD_binding_5"/>
    <property type="match status" value="1"/>
</dbReference>
<evidence type="ECO:0000256" key="9">
    <source>
        <dbReference type="ARBA" id="ARBA00023140"/>
    </source>
</evidence>
<dbReference type="EMBL" id="OU893350">
    <property type="protein sequence ID" value="CAG9788240.1"/>
    <property type="molecule type" value="Genomic_DNA"/>
</dbReference>
<evidence type="ECO:0000256" key="10">
    <source>
        <dbReference type="ARBA" id="ARBA00034078"/>
    </source>
</evidence>
<dbReference type="GO" id="GO:0005777">
    <property type="term" value="C:peroxisome"/>
    <property type="evidence" value="ECO:0007669"/>
    <property type="project" value="UniProtKB-SubCell"/>
</dbReference>
<dbReference type="Gene3D" id="3.30.465.10">
    <property type="match status" value="1"/>
</dbReference>
<dbReference type="SUPFAM" id="SSF56176">
    <property type="entry name" value="FAD-binding/transporter-associated domain-like"/>
    <property type="match status" value="1"/>
</dbReference>
<evidence type="ECO:0000256" key="6">
    <source>
        <dbReference type="ARBA" id="ARBA00022714"/>
    </source>
</evidence>
<dbReference type="PANTHER" id="PTHR11908">
    <property type="entry name" value="XANTHINE DEHYDROGENASE"/>
    <property type="match status" value="1"/>
</dbReference>
<proteinExistence type="inferred from homology"/>
<dbReference type="InterPro" id="IPR000674">
    <property type="entry name" value="Ald_Oxase/Xan_DH_a/b"/>
</dbReference>
<dbReference type="GO" id="GO:0005506">
    <property type="term" value="F:iron ion binding"/>
    <property type="evidence" value="ECO:0007669"/>
    <property type="project" value="InterPro"/>
</dbReference>
<keyword evidence="7" id="KW-0560">Oxidoreductase</keyword>
<gene>
    <name evidence="12" type="ORF">DIATSA_LOCUS6062</name>
</gene>
<dbReference type="InterPro" id="IPR016208">
    <property type="entry name" value="Ald_Oxase/xanthine_DH-like"/>
</dbReference>
<feature type="domain" description="FAD-binding PCMH-type" evidence="11">
    <location>
        <begin position="78"/>
        <end position="258"/>
    </location>
</feature>
<dbReference type="InterPro" id="IPR016166">
    <property type="entry name" value="FAD-bd_PCMH"/>
</dbReference>
<reference evidence="12" key="1">
    <citation type="submission" date="2021-12" db="EMBL/GenBank/DDBJ databases">
        <authorList>
            <person name="King R."/>
        </authorList>
    </citation>
    <scope>NUCLEOTIDE SEQUENCE</scope>
</reference>
<keyword evidence="5" id="KW-0500">Molybdenum</keyword>
<evidence type="ECO:0000256" key="5">
    <source>
        <dbReference type="ARBA" id="ARBA00022505"/>
    </source>
</evidence>
<dbReference type="InterPro" id="IPR036683">
    <property type="entry name" value="CO_DH_flav_C_dom_sf"/>
</dbReference>
<keyword evidence="8" id="KW-0411">Iron-sulfur</keyword>
<dbReference type="Proteomes" id="UP001153714">
    <property type="component" value="Chromosome 19"/>
</dbReference>
<dbReference type="Gene3D" id="1.10.150.120">
    <property type="entry name" value="[2Fe-2S]-binding domain"/>
    <property type="match status" value="1"/>
</dbReference>
<evidence type="ECO:0000256" key="4">
    <source>
        <dbReference type="ARBA" id="ARBA00011738"/>
    </source>
</evidence>
<keyword evidence="6" id="KW-0408">Iron</keyword>
<protein>
    <recommendedName>
        <fullName evidence="11">FAD-binding PCMH-type domain-containing protein</fullName>
    </recommendedName>
</protein>
<dbReference type="InterPro" id="IPR008274">
    <property type="entry name" value="AldOxase/xan_DH_MoCoBD1"/>
</dbReference>